<accession>L8JP66</accession>
<evidence type="ECO:0000313" key="1">
    <source>
        <dbReference type="EMBL" id="ELR69284.1"/>
    </source>
</evidence>
<dbReference type="Proteomes" id="UP000011135">
    <property type="component" value="Unassembled WGS sequence"/>
</dbReference>
<dbReference type="EMBL" id="AMZN01000078">
    <property type="protein sequence ID" value="ELR69284.1"/>
    <property type="molecule type" value="Genomic_DNA"/>
</dbReference>
<reference evidence="1 2" key="1">
    <citation type="submission" date="2012-12" db="EMBL/GenBank/DDBJ databases">
        <title>Genome assembly of Fulvivirga imtechensis AK7.</title>
        <authorList>
            <person name="Nupur N."/>
            <person name="Khatri I."/>
            <person name="Kumar R."/>
            <person name="Subramanian S."/>
            <person name="Pinnaka A."/>
        </authorList>
    </citation>
    <scope>NUCLEOTIDE SEQUENCE [LARGE SCALE GENOMIC DNA]</scope>
    <source>
        <strain evidence="1 2">AK7</strain>
    </source>
</reference>
<comment type="caution">
    <text evidence="1">The sequence shown here is derived from an EMBL/GenBank/DDBJ whole genome shotgun (WGS) entry which is preliminary data.</text>
</comment>
<dbReference type="OrthoDB" id="933657at2"/>
<dbReference type="PATRIC" id="fig|1237149.3.peg.4635"/>
<name>L8JP66_9BACT</name>
<sequence length="244" mass="27647">MIKLAKKIAFILTLALLLGLMLFFFFDKPLPEGEEGPAADQLADKMLRAVNYQAWESTVAAQWTFFRGHNFLWDKKRNLVRVLWDDFQVLLRTTDQSGKAFKNGKELSGDEASEALKTAWEYFANDSFWLAAPFKVYDPGTSRKLVKTDRGDALLVSYASGGVTPGDSYLWILDDDGTPQAWQLWVRIIPVGGMEFSWEGWETYENGVKLSNLHDGIMDIKISDIKLAMEVSDLNDGIDPFQNM</sequence>
<dbReference type="AlphaFoldDB" id="L8JP66"/>
<organism evidence="1 2">
    <name type="scientific">Fulvivirga imtechensis AK7</name>
    <dbReference type="NCBI Taxonomy" id="1237149"/>
    <lineage>
        <taxon>Bacteria</taxon>
        <taxon>Pseudomonadati</taxon>
        <taxon>Bacteroidota</taxon>
        <taxon>Cytophagia</taxon>
        <taxon>Cytophagales</taxon>
        <taxon>Fulvivirgaceae</taxon>
        <taxon>Fulvivirga</taxon>
    </lineage>
</organism>
<proteinExistence type="predicted"/>
<protein>
    <submittedName>
        <fullName evidence="1">Uncharacterized protein</fullName>
    </submittedName>
</protein>
<keyword evidence="2" id="KW-1185">Reference proteome</keyword>
<dbReference type="eggNOG" id="ENOG502Z7WC">
    <property type="taxonomic scope" value="Bacteria"/>
</dbReference>
<gene>
    <name evidence="1" type="ORF">C900_05168</name>
</gene>
<evidence type="ECO:0000313" key="2">
    <source>
        <dbReference type="Proteomes" id="UP000011135"/>
    </source>
</evidence>
<dbReference type="RefSeq" id="WP_009582342.1">
    <property type="nucleotide sequence ID" value="NZ_AMZN01000078.1"/>
</dbReference>
<dbReference type="STRING" id="1237149.C900_05168"/>